<evidence type="ECO:0000259" key="1">
    <source>
        <dbReference type="Pfam" id="PF07969"/>
    </source>
</evidence>
<dbReference type="EMBL" id="MLJW01008985">
    <property type="protein sequence ID" value="OIQ63466.1"/>
    <property type="molecule type" value="Genomic_DNA"/>
</dbReference>
<comment type="caution">
    <text evidence="2">The sequence shown here is derived from an EMBL/GenBank/DDBJ whole genome shotgun (WGS) entry which is preliminary data.</text>
</comment>
<dbReference type="SUPFAM" id="SSF51556">
    <property type="entry name" value="Metallo-dependent hydrolases"/>
    <property type="match status" value="1"/>
</dbReference>
<proteinExistence type="predicted"/>
<dbReference type="InterPro" id="IPR013108">
    <property type="entry name" value="Amidohydro_3"/>
</dbReference>
<reference evidence="2" key="1">
    <citation type="submission" date="2016-10" db="EMBL/GenBank/DDBJ databases">
        <title>Sequence of Gallionella enrichment culture.</title>
        <authorList>
            <person name="Poehlein A."/>
            <person name="Muehling M."/>
            <person name="Daniel R."/>
        </authorList>
    </citation>
    <scope>NUCLEOTIDE SEQUENCE</scope>
</reference>
<dbReference type="AlphaFoldDB" id="A0A1J5NXF8"/>
<gene>
    <name evidence="2" type="primary">nfdA_7</name>
    <name evidence="2" type="ORF">GALL_549930</name>
</gene>
<dbReference type="EC" id="3.5.1.91" evidence="2"/>
<dbReference type="Pfam" id="PF07969">
    <property type="entry name" value="Amidohydro_3"/>
    <property type="match status" value="1"/>
</dbReference>
<dbReference type="PANTHER" id="PTHR22642">
    <property type="entry name" value="IMIDAZOLONEPROPIONASE"/>
    <property type="match status" value="1"/>
</dbReference>
<keyword evidence="2" id="KW-0378">Hydrolase</keyword>
<accession>A0A1J5NXF8</accession>
<dbReference type="InterPro" id="IPR032466">
    <property type="entry name" value="Metal_Hydrolase"/>
</dbReference>
<dbReference type="Gene3D" id="3.20.20.140">
    <property type="entry name" value="Metal-dependent hydrolases"/>
    <property type="match status" value="1"/>
</dbReference>
<name>A0A1J5NXF8_9ZZZZ</name>
<feature type="domain" description="Amidohydrolase 3" evidence="1">
    <location>
        <begin position="15"/>
        <end position="219"/>
    </location>
</feature>
<evidence type="ECO:0000313" key="2">
    <source>
        <dbReference type="EMBL" id="OIQ63466.1"/>
    </source>
</evidence>
<dbReference type="PANTHER" id="PTHR22642:SF2">
    <property type="entry name" value="PROTEIN LONG AFTER FAR-RED 3"/>
    <property type="match status" value="1"/>
</dbReference>
<sequence length="224" mass="23908">MSDPAVVQADATVALRAGYQPAIHAIGDAANRAALDLLAAAERKAGRPRDLPPRIEHAQIVTPRDAARFGKLGIVASVQPIHCVDDHAWTPARLGPKRLKEAFPWRTLMRGGALLAFGSDAPVADPNPFLGIAAAETRQDAAGDPPGGFLPAQRLSRVEAIRAYTSGNARALGRAKTIGTIRKNAVADLLWVKAPILHLSEKNLRALRPGRLWVNGVEVPLEHP</sequence>
<dbReference type="GO" id="GO:0016787">
    <property type="term" value="F:hydrolase activity"/>
    <property type="evidence" value="ECO:0007669"/>
    <property type="project" value="UniProtKB-KW"/>
</dbReference>
<organism evidence="2">
    <name type="scientific">mine drainage metagenome</name>
    <dbReference type="NCBI Taxonomy" id="410659"/>
    <lineage>
        <taxon>unclassified sequences</taxon>
        <taxon>metagenomes</taxon>
        <taxon>ecological metagenomes</taxon>
    </lineage>
</organism>
<protein>
    <submittedName>
        <fullName evidence="2">N-substituted formamide deformylase</fullName>
        <ecNumber evidence="2">3.5.1.91</ecNumber>
    </submittedName>
</protein>